<dbReference type="PRINTS" id="PR00081">
    <property type="entry name" value="GDHRDH"/>
</dbReference>
<dbReference type="SMART" id="SM00822">
    <property type="entry name" value="PKS_KR"/>
    <property type="match status" value="1"/>
</dbReference>
<dbReference type="PRINTS" id="PR00080">
    <property type="entry name" value="SDRFAMILY"/>
</dbReference>
<gene>
    <name evidence="4" type="primary">fabG_2</name>
    <name evidence="4" type="ORF">GCM10010191_39440</name>
</gene>
<protein>
    <submittedName>
        <fullName evidence="4">3-oxoacyl-[acyl-carrier-protein] reductase</fullName>
    </submittedName>
</protein>
<dbReference type="Proteomes" id="UP001501231">
    <property type="component" value="Unassembled WGS sequence"/>
</dbReference>
<sequence>MGELDAKVAIVTGSGRGIGREVALKLAGAGAAVVVNDLDAEPVEETVAAIEAAGGRAVACAGSVTEHGFAERFTATALDAFGGLDIIVNNAGYTWDSVVQKMTDEQWDAILDVHLKAPFRILRAAQPIISAAVRAEREAGVPVPCRKVVNISSIAGLGGNAGQANYAAAKAGVTGLTKALAKEWGRYNVTVNTVAFGLIRTRLTAAPAGGDAGTIAVQGKEIKVGVNPELLGAMERTIPLGRAGTPADAAGAVYLFCIPESDYVSAQTVVCGGGFNL</sequence>
<comment type="caution">
    <text evidence="4">The sequence shown here is derived from an EMBL/GenBank/DDBJ whole genome shotgun (WGS) entry which is preliminary data.</text>
</comment>
<proteinExistence type="inferred from homology"/>
<dbReference type="PANTHER" id="PTHR42879">
    <property type="entry name" value="3-OXOACYL-(ACYL-CARRIER-PROTEIN) REDUCTASE"/>
    <property type="match status" value="1"/>
</dbReference>
<dbReference type="EMBL" id="BAAARW010000012">
    <property type="protein sequence ID" value="GAA2423513.1"/>
    <property type="molecule type" value="Genomic_DNA"/>
</dbReference>
<dbReference type="InterPro" id="IPR057326">
    <property type="entry name" value="KR_dom"/>
</dbReference>
<evidence type="ECO:0000256" key="2">
    <source>
        <dbReference type="RuleBase" id="RU000363"/>
    </source>
</evidence>
<organism evidence="4 5">
    <name type="scientific">Actinomadura vinacea</name>
    <dbReference type="NCBI Taxonomy" id="115336"/>
    <lineage>
        <taxon>Bacteria</taxon>
        <taxon>Bacillati</taxon>
        <taxon>Actinomycetota</taxon>
        <taxon>Actinomycetes</taxon>
        <taxon>Streptosporangiales</taxon>
        <taxon>Thermomonosporaceae</taxon>
        <taxon>Actinomadura</taxon>
    </lineage>
</organism>
<dbReference type="InterPro" id="IPR020904">
    <property type="entry name" value="Sc_DH/Rdtase_CS"/>
</dbReference>
<evidence type="ECO:0000313" key="4">
    <source>
        <dbReference type="EMBL" id="GAA2423513.1"/>
    </source>
</evidence>
<evidence type="ECO:0000313" key="5">
    <source>
        <dbReference type="Proteomes" id="UP001501231"/>
    </source>
</evidence>
<feature type="domain" description="Ketoreductase" evidence="3">
    <location>
        <begin position="7"/>
        <end position="202"/>
    </location>
</feature>
<dbReference type="Pfam" id="PF00106">
    <property type="entry name" value="adh_short"/>
    <property type="match status" value="1"/>
</dbReference>
<dbReference type="PANTHER" id="PTHR42879:SF2">
    <property type="entry name" value="3-OXOACYL-[ACYL-CARRIER-PROTEIN] REDUCTASE FABG"/>
    <property type="match status" value="1"/>
</dbReference>
<name>A0ABN3J6M4_9ACTN</name>
<reference evidence="4 5" key="1">
    <citation type="journal article" date="2019" name="Int. J. Syst. Evol. Microbiol.">
        <title>The Global Catalogue of Microorganisms (GCM) 10K type strain sequencing project: providing services to taxonomists for standard genome sequencing and annotation.</title>
        <authorList>
            <consortium name="The Broad Institute Genomics Platform"/>
            <consortium name="The Broad Institute Genome Sequencing Center for Infectious Disease"/>
            <person name="Wu L."/>
            <person name="Ma J."/>
        </authorList>
    </citation>
    <scope>NUCLEOTIDE SEQUENCE [LARGE SCALE GENOMIC DNA]</scope>
    <source>
        <strain evidence="4 5">JCM 3325</strain>
    </source>
</reference>
<dbReference type="PROSITE" id="PS00061">
    <property type="entry name" value="ADH_SHORT"/>
    <property type="match status" value="1"/>
</dbReference>
<comment type="similarity">
    <text evidence="1 2">Belongs to the short-chain dehydrogenases/reductases (SDR) family.</text>
</comment>
<dbReference type="Gene3D" id="3.40.50.720">
    <property type="entry name" value="NAD(P)-binding Rossmann-like Domain"/>
    <property type="match status" value="1"/>
</dbReference>
<dbReference type="InterPro" id="IPR036291">
    <property type="entry name" value="NAD(P)-bd_dom_sf"/>
</dbReference>
<accession>A0ABN3J6M4</accession>
<dbReference type="InterPro" id="IPR050259">
    <property type="entry name" value="SDR"/>
</dbReference>
<dbReference type="RefSeq" id="WP_344590490.1">
    <property type="nucleotide sequence ID" value="NZ_BAAARW010000012.1"/>
</dbReference>
<evidence type="ECO:0000256" key="1">
    <source>
        <dbReference type="ARBA" id="ARBA00006484"/>
    </source>
</evidence>
<evidence type="ECO:0000259" key="3">
    <source>
        <dbReference type="SMART" id="SM00822"/>
    </source>
</evidence>
<dbReference type="InterPro" id="IPR002347">
    <property type="entry name" value="SDR_fam"/>
</dbReference>
<dbReference type="SUPFAM" id="SSF51735">
    <property type="entry name" value="NAD(P)-binding Rossmann-fold domains"/>
    <property type="match status" value="1"/>
</dbReference>
<keyword evidence="5" id="KW-1185">Reference proteome</keyword>